<dbReference type="EMBL" id="BMFD01000029">
    <property type="protein sequence ID" value="GGC55062.1"/>
    <property type="molecule type" value="Genomic_DNA"/>
</dbReference>
<sequence>MKRFAFIFTLILLLFQFNLGFANDDKTFEKVDLKKKLERLNFLLETDSEKFYLEANTVESLMRQDADLAIDFYKLLSEYHYAKGEHETVISNLHQAKSFIKEKNVSEFLKVNLNLGTAFYFLNYVDSMEFYLNIVTDKVGQKDPIYPQYLLAQGMKNQLVSDYLSSIETIIEAIKILEKVKDKRKLAIAYNNLAINYGHIDRLDLQLEYLLKAVALNQELGNSYQLIMNYNNLGVNYKNLKDLEKSIYYYELAYNELLTFENSFLLAQNLMNRANVHVLLDEYEMAEKLFLECEAICGANQILHGTMLTAINLGDLYRVQKKFSQSEIKLQEALLITRSLKAKKEEGLVIQNLSNLAKDRKDYETALSLFQKYHFLNDSILNQKVKMEASELREKYEMEKKENEIISLSQQKLYQQYFIALVVVALLIFIVLAQGWRNKHRIAKENLNAANKLAKVKEETIAAREKDLMDQVMEKVVLQEHLNTLLLKIENQNYESLATKVKSIQKKQNPWDGMLHKFQMLHPEFINSLTKKHPVLSKGDVEFCSLMRMNLSNKEIAQMLHINVDSVFTKKYRIMKKLDLPKDTDFTSFLHSL</sequence>
<accession>A0ABQ1N5U2</accession>
<dbReference type="InterPro" id="IPR019734">
    <property type="entry name" value="TPR_rpt"/>
</dbReference>
<dbReference type="SMART" id="SM00028">
    <property type="entry name" value="TPR"/>
    <property type="match status" value="4"/>
</dbReference>
<feature type="domain" description="HTH luxR-type" evidence="3">
    <location>
        <begin position="533"/>
        <end position="590"/>
    </location>
</feature>
<dbReference type="PANTHER" id="PTHR10098">
    <property type="entry name" value="RAPSYN-RELATED"/>
    <property type="match status" value="1"/>
</dbReference>
<keyword evidence="1" id="KW-0472">Membrane</keyword>
<dbReference type="RefSeq" id="WP_188444586.1">
    <property type="nucleotide sequence ID" value="NZ_BMFD01000029.1"/>
</dbReference>
<evidence type="ECO:0000313" key="5">
    <source>
        <dbReference type="Proteomes" id="UP000635885"/>
    </source>
</evidence>
<evidence type="ECO:0000256" key="2">
    <source>
        <dbReference type="SAM" id="SignalP"/>
    </source>
</evidence>
<keyword evidence="1" id="KW-1133">Transmembrane helix</keyword>
<dbReference type="Proteomes" id="UP000635885">
    <property type="component" value="Unassembled WGS sequence"/>
</dbReference>
<gene>
    <name evidence="4" type="ORF">GCM10010993_36760</name>
</gene>
<feature type="transmembrane region" description="Helical" evidence="1">
    <location>
        <begin position="417"/>
        <end position="436"/>
    </location>
</feature>
<evidence type="ECO:0000313" key="4">
    <source>
        <dbReference type="EMBL" id="GGC55062.1"/>
    </source>
</evidence>
<keyword evidence="2" id="KW-0732">Signal</keyword>
<dbReference type="InterPro" id="IPR011990">
    <property type="entry name" value="TPR-like_helical_dom_sf"/>
</dbReference>
<name>A0ABQ1N5U2_9BACT</name>
<organism evidence="4 5">
    <name type="scientific">Belliella aquatica</name>
    <dbReference type="NCBI Taxonomy" id="1323734"/>
    <lineage>
        <taxon>Bacteria</taxon>
        <taxon>Pseudomonadati</taxon>
        <taxon>Bacteroidota</taxon>
        <taxon>Cytophagia</taxon>
        <taxon>Cytophagales</taxon>
        <taxon>Cyclobacteriaceae</taxon>
        <taxon>Belliella</taxon>
    </lineage>
</organism>
<dbReference type="Gene3D" id="1.10.10.10">
    <property type="entry name" value="Winged helix-like DNA-binding domain superfamily/Winged helix DNA-binding domain"/>
    <property type="match status" value="1"/>
</dbReference>
<proteinExistence type="predicted"/>
<dbReference type="Gene3D" id="1.25.40.10">
    <property type="entry name" value="Tetratricopeptide repeat domain"/>
    <property type="match status" value="2"/>
</dbReference>
<dbReference type="SMART" id="SM00421">
    <property type="entry name" value="HTH_LUXR"/>
    <property type="match status" value="1"/>
</dbReference>
<dbReference type="PANTHER" id="PTHR10098:SF108">
    <property type="entry name" value="TETRATRICOPEPTIDE REPEAT PROTEIN 28"/>
    <property type="match status" value="1"/>
</dbReference>
<feature type="chain" id="PRO_5045165086" description="HTH luxR-type domain-containing protein" evidence="2">
    <location>
        <begin position="23"/>
        <end position="593"/>
    </location>
</feature>
<reference evidence="5" key="1">
    <citation type="journal article" date="2019" name="Int. J. Syst. Evol. Microbiol.">
        <title>The Global Catalogue of Microorganisms (GCM) 10K type strain sequencing project: providing services to taxonomists for standard genome sequencing and annotation.</title>
        <authorList>
            <consortium name="The Broad Institute Genomics Platform"/>
            <consortium name="The Broad Institute Genome Sequencing Center for Infectious Disease"/>
            <person name="Wu L."/>
            <person name="Ma J."/>
        </authorList>
    </citation>
    <scope>NUCLEOTIDE SEQUENCE [LARGE SCALE GENOMIC DNA]</scope>
    <source>
        <strain evidence="5">CGMCC 1.12479</strain>
    </source>
</reference>
<feature type="signal peptide" evidence="2">
    <location>
        <begin position="1"/>
        <end position="22"/>
    </location>
</feature>
<dbReference type="InterPro" id="IPR000792">
    <property type="entry name" value="Tscrpt_reg_LuxR_C"/>
</dbReference>
<keyword evidence="5" id="KW-1185">Reference proteome</keyword>
<dbReference type="InterPro" id="IPR036388">
    <property type="entry name" value="WH-like_DNA-bd_sf"/>
</dbReference>
<evidence type="ECO:0000259" key="3">
    <source>
        <dbReference type="SMART" id="SM00421"/>
    </source>
</evidence>
<keyword evidence="1" id="KW-0812">Transmembrane</keyword>
<comment type="caution">
    <text evidence="4">The sequence shown here is derived from an EMBL/GenBank/DDBJ whole genome shotgun (WGS) entry which is preliminary data.</text>
</comment>
<evidence type="ECO:0000256" key="1">
    <source>
        <dbReference type="SAM" id="Phobius"/>
    </source>
</evidence>
<dbReference type="SUPFAM" id="SSF48452">
    <property type="entry name" value="TPR-like"/>
    <property type="match status" value="2"/>
</dbReference>
<dbReference type="SUPFAM" id="SSF46894">
    <property type="entry name" value="C-terminal effector domain of the bipartite response regulators"/>
    <property type="match status" value="1"/>
</dbReference>
<dbReference type="InterPro" id="IPR016032">
    <property type="entry name" value="Sig_transdc_resp-reg_C-effctor"/>
</dbReference>
<protein>
    <recommendedName>
        <fullName evidence="3">HTH luxR-type domain-containing protein</fullName>
    </recommendedName>
</protein>